<dbReference type="RefSeq" id="WP_051527879.1">
    <property type="nucleotide sequence ID" value="NZ_JBHLZN010000004.1"/>
</dbReference>
<dbReference type="Proteomes" id="UP001589628">
    <property type="component" value="Unassembled WGS sequence"/>
</dbReference>
<dbReference type="SUPFAM" id="SSF56281">
    <property type="entry name" value="Metallo-hydrolase/oxidoreductase"/>
    <property type="match status" value="1"/>
</dbReference>
<dbReference type="PANTHER" id="PTHR15032:SF4">
    <property type="entry name" value="N-ACYL-PHOSPHATIDYLETHANOLAMINE-HYDROLYZING PHOSPHOLIPASE D"/>
    <property type="match status" value="1"/>
</dbReference>
<protein>
    <submittedName>
        <fullName evidence="2">MBL fold metallo-hydrolase</fullName>
    </submittedName>
</protein>
<evidence type="ECO:0000259" key="1">
    <source>
        <dbReference type="Pfam" id="PF12706"/>
    </source>
</evidence>
<reference evidence="2 3" key="1">
    <citation type="submission" date="2024-09" db="EMBL/GenBank/DDBJ databases">
        <authorList>
            <person name="Sun Q."/>
            <person name="Mori K."/>
        </authorList>
    </citation>
    <scope>NUCLEOTIDE SEQUENCE [LARGE SCALE GENOMIC DNA]</scope>
    <source>
        <strain evidence="2 3">ATCC 51285</strain>
    </source>
</reference>
<keyword evidence="3" id="KW-1185">Reference proteome</keyword>
<dbReference type="Gene3D" id="3.60.15.10">
    <property type="entry name" value="Ribonuclease Z/Hydroxyacylglutathione hydrolase-like"/>
    <property type="match status" value="1"/>
</dbReference>
<sequence length="346" mass="39027">MSTCSLRVKQDVFPSTQAPRRGGRFINQAALPKLSGREQLQLFWRFFFEPRPLGTPKLPIPVQPLNQAVLAAQNPDHTQVYRLGHSSLLLHIGGRYWLTDPVFAKRASPFSFIGPKRFHAPPLALEDLPPLAGVILSHNHYDHLDKASIKALINKSEGFYMPLGVGASLRKWGVPETKIHEFDWWQERQVPGLRLIATPSQHFSGRGLADANQSLWCSWVLIGEQQKIFFSGDSGYFAGFAEIGRRFGPFDLTLMEAGAYDPQWAGVHMLPEESVQAHLDLGGKVMMPIHNGTFDLAFHAWYDPFEQIWQLAKQQGVALALPQIGEPWVLEQASVARPWWRSLLPR</sequence>
<dbReference type="InterPro" id="IPR001279">
    <property type="entry name" value="Metallo-B-lactamas"/>
</dbReference>
<gene>
    <name evidence="2" type="ORF">ACFFLH_13225</name>
</gene>
<proteinExistence type="predicted"/>
<name>A0ABV5ZDL7_9GAMM</name>
<dbReference type="InterPro" id="IPR036866">
    <property type="entry name" value="RibonucZ/Hydroxyglut_hydro"/>
</dbReference>
<evidence type="ECO:0000313" key="3">
    <source>
        <dbReference type="Proteomes" id="UP001589628"/>
    </source>
</evidence>
<accession>A0ABV5ZDL7</accession>
<feature type="domain" description="Metallo-beta-lactamase" evidence="1">
    <location>
        <begin position="97"/>
        <end position="290"/>
    </location>
</feature>
<dbReference type="PANTHER" id="PTHR15032">
    <property type="entry name" value="N-ACYL-PHOSPHATIDYLETHANOLAMINE-HYDROLYZING PHOSPHOLIPASE D"/>
    <property type="match status" value="1"/>
</dbReference>
<organism evidence="2 3">
    <name type="scientific">Balneatrix alpica</name>
    <dbReference type="NCBI Taxonomy" id="75684"/>
    <lineage>
        <taxon>Bacteria</taxon>
        <taxon>Pseudomonadati</taxon>
        <taxon>Pseudomonadota</taxon>
        <taxon>Gammaproteobacteria</taxon>
        <taxon>Oceanospirillales</taxon>
        <taxon>Balneatrichaceae</taxon>
        <taxon>Balneatrix</taxon>
    </lineage>
</organism>
<dbReference type="Pfam" id="PF12706">
    <property type="entry name" value="Lactamase_B_2"/>
    <property type="match status" value="1"/>
</dbReference>
<dbReference type="EMBL" id="JBHLZN010000004">
    <property type="protein sequence ID" value="MFB9887376.1"/>
    <property type="molecule type" value="Genomic_DNA"/>
</dbReference>
<evidence type="ECO:0000313" key="2">
    <source>
        <dbReference type="EMBL" id="MFB9887376.1"/>
    </source>
</evidence>
<comment type="caution">
    <text evidence="2">The sequence shown here is derived from an EMBL/GenBank/DDBJ whole genome shotgun (WGS) entry which is preliminary data.</text>
</comment>